<dbReference type="SMART" id="SM00497">
    <property type="entry name" value="IENR1"/>
    <property type="match status" value="2"/>
</dbReference>
<organism evidence="8 9">
    <name type="scientific">Chrysophaeum taylorii</name>
    <dbReference type="NCBI Taxonomy" id="2483200"/>
    <lineage>
        <taxon>Eukaryota</taxon>
        <taxon>Sar</taxon>
        <taxon>Stramenopiles</taxon>
        <taxon>Ochrophyta</taxon>
        <taxon>Pelagophyceae</taxon>
        <taxon>Pelagomonadales</taxon>
        <taxon>Pelagomonadaceae</taxon>
        <taxon>Chrysophaeum</taxon>
    </lineage>
</organism>
<dbReference type="InterPro" id="IPR010896">
    <property type="entry name" value="NUMOD1"/>
</dbReference>
<dbReference type="SMART" id="SM00249">
    <property type="entry name" value="PHD"/>
    <property type="match status" value="2"/>
</dbReference>
<dbReference type="GO" id="GO:0000122">
    <property type="term" value="P:negative regulation of transcription by RNA polymerase II"/>
    <property type="evidence" value="ECO:0007669"/>
    <property type="project" value="TreeGrafter"/>
</dbReference>
<evidence type="ECO:0000256" key="4">
    <source>
        <dbReference type="PROSITE-ProRule" id="PRU00146"/>
    </source>
</evidence>
<reference evidence="8" key="1">
    <citation type="submission" date="2023-01" db="EMBL/GenBank/DDBJ databases">
        <title>Metagenome sequencing of chrysophaentin producing Chrysophaeum taylorii.</title>
        <authorList>
            <person name="Davison J."/>
            <person name="Bewley C."/>
        </authorList>
    </citation>
    <scope>NUCLEOTIDE SEQUENCE</scope>
    <source>
        <strain evidence="8">NIES-1699</strain>
    </source>
</reference>
<dbReference type="Gene3D" id="3.30.40.10">
    <property type="entry name" value="Zinc/RING finger domain, C3HC4 (zinc finger)"/>
    <property type="match status" value="2"/>
</dbReference>
<evidence type="ECO:0000313" key="8">
    <source>
        <dbReference type="EMBL" id="KAJ8603085.1"/>
    </source>
</evidence>
<dbReference type="GO" id="GO:0000118">
    <property type="term" value="C:histone deacetylase complex"/>
    <property type="evidence" value="ECO:0007669"/>
    <property type="project" value="TreeGrafter"/>
</dbReference>
<feature type="domain" description="PHD-type" evidence="6">
    <location>
        <begin position="451"/>
        <end position="496"/>
    </location>
</feature>
<evidence type="ECO:0000256" key="1">
    <source>
        <dbReference type="ARBA" id="ARBA00022723"/>
    </source>
</evidence>
<accession>A0AAD7UEX2</accession>
<feature type="domain" description="N-acetyltransferase" evidence="7">
    <location>
        <begin position="15"/>
        <end position="172"/>
    </location>
</feature>
<dbReference type="Pfam" id="PF07453">
    <property type="entry name" value="NUMOD1"/>
    <property type="match status" value="1"/>
</dbReference>
<dbReference type="AlphaFoldDB" id="A0AAD7UEX2"/>
<dbReference type="Gene3D" id="3.40.630.30">
    <property type="match status" value="1"/>
</dbReference>
<dbReference type="InterPro" id="IPR016181">
    <property type="entry name" value="Acyl_CoA_acyltransferase"/>
</dbReference>
<evidence type="ECO:0000259" key="7">
    <source>
        <dbReference type="PROSITE" id="PS51186"/>
    </source>
</evidence>
<evidence type="ECO:0000256" key="2">
    <source>
        <dbReference type="ARBA" id="ARBA00022771"/>
    </source>
</evidence>
<keyword evidence="3" id="KW-0862">Zinc</keyword>
<dbReference type="InterPro" id="IPR036388">
    <property type="entry name" value="WH-like_DNA-bd_sf"/>
</dbReference>
<proteinExistence type="predicted"/>
<feature type="domain" description="PHD-type" evidence="6">
    <location>
        <begin position="339"/>
        <end position="391"/>
    </location>
</feature>
<protein>
    <submittedName>
        <fullName evidence="8">Uncharacterized protein</fullName>
    </submittedName>
</protein>
<evidence type="ECO:0000256" key="5">
    <source>
        <dbReference type="SAM" id="MobiDB-lite"/>
    </source>
</evidence>
<dbReference type="EMBL" id="JAQMWT010000361">
    <property type="protein sequence ID" value="KAJ8603085.1"/>
    <property type="molecule type" value="Genomic_DNA"/>
</dbReference>
<dbReference type="Proteomes" id="UP001230188">
    <property type="component" value="Unassembled WGS sequence"/>
</dbReference>
<dbReference type="Pfam" id="PF00628">
    <property type="entry name" value="PHD"/>
    <property type="match status" value="2"/>
</dbReference>
<gene>
    <name evidence="8" type="ORF">CTAYLR_006693</name>
</gene>
<dbReference type="InterPro" id="IPR019786">
    <property type="entry name" value="Zinc_finger_PHD-type_CS"/>
</dbReference>
<feature type="region of interest" description="Disordered" evidence="5">
    <location>
        <begin position="426"/>
        <end position="447"/>
    </location>
</feature>
<keyword evidence="9" id="KW-1185">Reference proteome</keyword>
<dbReference type="InterPro" id="IPR000182">
    <property type="entry name" value="GNAT_dom"/>
</dbReference>
<dbReference type="PROSITE" id="PS51186">
    <property type="entry name" value="GNAT"/>
    <property type="match status" value="1"/>
</dbReference>
<dbReference type="InterPro" id="IPR003647">
    <property type="entry name" value="Intron_nuc_1_rpt"/>
</dbReference>
<evidence type="ECO:0000313" key="9">
    <source>
        <dbReference type="Proteomes" id="UP001230188"/>
    </source>
</evidence>
<dbReference type="InterPro" id="IPR013083">
    <property type="entry name" value="Znf_RING/FYVE/PHD"/>
</dbReference>
<dbReference type="PROSITE" id="PS01359">
    <property type="entry name" value="ZF_PHD_1"/>
    <property type="match status" value="1"/>
</dbReference>
<dbReference type="Pfam" id="PF00583">
    <property type="entry name" value="Acetyltransf_1"/>
    <property type="match status" value="1"/>
</dbReference>
<dbReference type="PANTHER" id="PTHR24102">
    <property type="entry name" value="PHD FINGER PROTEIN"/>
    <property type="match status" value="1"/>
</dbReference>
<evidence type="ECO:0000259" key="6">
    <source>
        <dbReference type="PROSITE" id="PS50016"/>
    </source>
</evidence>
<name>A0AAD7UEX2_9STRA</name>
<dbReference type="SUPFAM" id="SSF57903">
    <property type="entry name" value="FYVE/PHD zinc finger"/>
    <property type="match status" value="2"/>
</dbReference>
<dbReference type="GO" id="GO:0008270">
    <property type="term" value="F:zinc ion binding"/>
    <property type="evidence" value="ECO:0007669"/>
    <property type="project" value="UniProtKB-KW"/>
</dbReference>
<dbReference type="PROSITE" id="PS50016">
    <property type="entry name" value="ZF_PHD_2"/>
    <property type="match status" value="2"/>
</dbReference>
<dbReference type="GO" id="GO:0003682">
    <property type="term" value="F:chromatin binding"/>
    <property type="evidence" value="ECO:0007669"/>
    <property type="project" value="TreeGrafter"/>
</dbReference>
<keyword evidence="2 4" id="KW-0863">Zinc-finger</keyword>
<sequence length="565" mass="60677">MSEEASLLSQRYELVALKAASSEDEEAVRRLEALSRVLSTYIPNVACEEMVRDARYECIGIVEKETEEVVGGTCYRVWPEDKTGPAFVELALFCVDVAHQDKGLGARLMAGLERTSVEEHDASTILAYADNRAFAFFRRLGFSRTVTTPFSHWKPKIIDYSLGAVVAEKRLGDGGPTPGSQAANTSAAAAADSSRALATGVRKCTSGRANCYCRSGRTRAIVRYDPVTGKVLEEYCSTSDAARKLHLTSPQITHVLSGAKEDANGHKFRYAVEVSWIRGAGARAVVEIDPATGDVVREFDSAAQAARDLGISNSTIGLVCSGQRDEVDGRVFRFKEPRIYPCAVCGSDHDGATLLLCDGLDGRCVSTAHTTCIGLDAVPDTDWFCERCRAKGEHTKDKRLAADASRAAIVAKRHLAALAAEASPARSTRALATRPQHPSKPATRKRTDMNDDDCAACGDGGELLCCDTCERAYHLECAALDLVPEGTWSCDVCVTEVLRTGTKRRKLLSSSSSSSSKSNKTKAAAAAVAVPPRHAYDFDAQPPAIVSVLPPARDVNAGVPILFPI</sequence>
<dbReference type="InterPro" id="IPR011011">
    <property type="entry name" value="Znf_FYVE_PHD"/>
</dbReference>
<dbReference type="InterPro" id="IPR019787">
    <property type="entry name" value="Znf_PHD-finger"/>
</dbReference>
<dbReference type="GO" id="GO:0016747">
    <property type="term" value="F:acyltransferase activity, transferring groups other than amino-acyl groups"/>
    <property type="evidence" value="ECO:0007669"/>
    <property type="project" value="InterPro"/>
</dbReference>
<comment type="caution">
    <text evidence="8">The sequence shown here is derived from an EMBL/GenBank/DDBJ whole genome shotgun (WGS) entry which is preliminary data.</text>
</comment>
<dbReference type="Gene3D" id="1.10.10.10">
    <property type="entry name" value="Winged helix-like DNA-binding domain superfamily/Winged helix DNA-binding domain"/>
    <property type="match status" value="2"/>
</dbReference>
<dbReference type="SUPFAM" id="SSF55729">
    <property type="entry name" value="Acyl-CoA N-acyltransferases (Nat)"/>
    <property type="match status" value="1"/>
</dbReference>
<dbReference type="InterPro" id="IPR001965">
    <property type="entry name" value="Znf_PHD"/>
</dbReference>
<evidence type="ECO:0000256" key="3">
    <source>
        <dbReference type="ARBA" id="ARBA00022833"/>
    </source>
</evidence>
<dbReference type="PANTHER" id="PTHR24102:SF6">
    <property type="entry name" value="PHD FINGER PROTEIN 21A"/>
    <property type="match status" value="1"/>
</dbReference>
<keyword evidence="1" id="KW-0479">Metal-binding</keyword>